<dbReference type="Gene3D" id="3.80.10.10">
    <property type="entry name" value="Ribonuclease Inhibitor"/>
    <property type="match status" value="2"/>
</dbReference>
<proteinExistence type="predicted"/>
<comment type="caution">
    <text evidence="1">The sequence shown here is derived from an EMBL/GenBank/DDBJ whole genome shotgun (WGS) entry which is preliminary data.</text>
</comment>
<keyword evidence="2" id="KW-1185">Reference proteome</keyword>
<evidence type="ECO:0000313" key="2">
    <source>
        <dbReference type="Proteomes" id="UP001165122"/>
    </source>
</evidence>
<dbReference type="InterPro" id="IPR032675">
    <property type="entry name" value="LRR_dom_sf"/>
</dbReference>
<dbReference type="AlphaFoldDB" id="A0A9W7CPC9"/>
<dbReference type="OrthoDB" id="6500038at2759"/>
<reference evidence="2" key="1">
    <citation type="journal article" date="2023" name="Commun. Biol.">
        <title>Genome analysis of Parmales, the sister group of diatoms, reveals the evolutionary specialization of diatoms from phago-mixotrophs to photoautotrophs.</title>
        <authorList>
            <person name="Ban H."/>
            <person name="Sato S."/>
            <person name="Yoshikawa S."/>
            <person name="Yamada K."/>
            <person name="Nakamura Y."/>
            <person name="Ichinomiya M."/>
            <person name="Sato N."/>
            <person name="Blanc-Mathieu R."/>
            <person name="Endo H."/>
            <person name="Kuwata A."/>
            <person name="Ogata H."/>
        </authorList>
    </citation>
    <scope>NUCLEOTIDE SEQUENCE [LARGE SCALE GENOMIC DNA]</scope>
    <source>
        <strain evidence="2">NIES 3700</strain>
    </source>
</reference>
<accession>A0A9W7CPC9</accession>
<dbReference type="Proteomes" id="UP001165122">
    <property type="component" value="Unassembled WGS sequence"/>
</dbReference>
<dbReference type="EMBL" id="BRXW01000127">
    <property type="protein sequence ID" value="GMI08611.1"/>
    <property type="molecule type" value="Genomic_DNA"/>
</dbReference>
<evidence type="ECO:0000313" key="1">
    <source>
        <dbReference type="EMBL" id="GMI08611.1"/>
    </source>
</evidence>
<dbReference type="SUPFAM" id="SSF52047">
    <property type="entry name" value="RNI-like"/>
    <property type="match status" value="1"/>
</dbReference>
<organism evidence="1 2">
    <name type="scientific">Triparma laevis f. longispina</name>
    <dbReference type="NCBI Taxonomy" id="1714387"/>
    <lineage>
        <taxon>Eukaryota</taxon>
        <taxon>Sar</taxon>
        <taxon>Stramenopiles</taxon>
        <taxon>Ochrophyta</taxon>
        <taxon>Bolidophyceae</taxon>
        <taxon>Parmales</taxon>
        <taxon>Triparmaceae</taxon>
        <taxon>Triparma</taxon>
    </lineage>
</organism>
<gene>
    <name evidence="1" type="ORF">TrLO_g12633</name>
</gene>
<name>A0A9W7CPC9_9STRA</name>
<sequence>MSAWGNRSSSPLLQRIADSHTPTTAASTSPITTLTLLPGKTFSPSNQLTALHLFDRLLEVNLSGKVWSDLSALSGKLSSETCTLQILRLGTSEFTSEDLSTLLPSQNTSLLTLDLSSKSLTTLPCLKPFKTLQNLDVSRNSNLKITSSKKLSDLCSSTLKDINLSECPEILSSVEEDFFDVHLNSLDISLIKPGSYLNKLTSKVLDINLTGIEGLETYTLFQGSHLVTKKLNLKDCKLKSCGGFKNFENIEEIVLEGNPDVINEDLIDGFRSSLKLLDLSNCGFDNISVSVFSKVLGLELNTLRLFNNKLYKHESLNEIWGCLISNLNTSKIVNVDLGGNEIPQEFICSLFESLHTPSHLKTLELGGNKFGPQSDESLKILKNNNPELDVARDIPERNLSSNMVVGSNRGFEEGSNVKEEVEGLMKKAGWKTGEFQG</sequence>
<protein>
    <submittedName>
        <fullName evidence="1">Uncharacterized protein</fullName>
    </submittedName>
</protein>